<feature type="domain" description="HIRAN" evidence="3">
    <location>
        <begin position="86"/>
        <end position="190"/>
    </location>
</feature>
<keyword evidence="1" id="KW-0479">Metal-binding</keyword>
<evidence type="ECO:0000259" key="3">
    <source>
        <dbReference type="SMART" id="SM00910"/>
    </source>
</evidence>
<evidence type="ECO:0000256" key="1">
    <source>
        <dbReference type="ARBA" id="ARBA00022723"/>
    </source>
</evidence>
<dbReference type="SMART" id="SM00910">
    <property type="entry name" value="HIRAN"/>
    <property type="match status" value="2"/>
</dbReference>
<name>A0A7W4YNQ2_9MICO</name>
<dbReference type="GO" id="GO:0016818">
    <property type="term" value="F:hydrolase activity, acting on acid anhydrides, in phosphorus-containing anhydrides"/>
    <property type="evidence" value="ECO:0007669"/>
    <property type="project" value="InterPro"/>
</dbReference>
<protein>
    <recommendedName>
        <fullName evidence="3">HIRAN domain-containing protein</fullName>
    </recommendedName>
</protein>
<dbReference type="Pfam" id="PF08797">
    <property type="entry name" value="HIRAN"/>
    <property type="match status" value="2"/>
</dbReference>
<keyword evidence="2" id="KW-0378">Hydrolase</keyword>
<dbReference type="EMBL" id="JACHWQ010000003">
    <property type="protein sequence ID" value="MBB2975926.1"/>
    <property type="molecule type" value="Genomic_DNA"/>
</dbReference>
<dbReference type="InterPro" id="IPR014905">
    <property type="entry name" value="HIRAN"/>
</dbReference>
<reference evidence="4 5" key="1">
    <citation type="submission" date="2020-08" db="EMBL/GenBank/DDBJ databases">
        <title>Sequencing the genomes of 1000 actinobacteria strains.</title>
        <authorList>
            <person name="Klenk H.-P."/>
        </authorList>
    </citation>
    <scope>NUCLEOTIDE SEQUENCE [LARGE SCALE GENOMIC DNA]</scope>
    <source>
        <strain evidence="4 5">DSM 27099</strain>
    </source>
</reference>
<evidence type="ECO:0000313" key="5">
    <source>
        <dbReference type="Proteomes" id="UP000529310"/>
    </source>
</evidence>
<dbReference type="GO" id="GO:0008270">
    <property type="term" value="F:zinc ion binding"/>
    <property type="evidence" value="ECO:0007669"/>
    <property type="project" value="InterPro"/>
</dbReference>
<evidence type="ECO:0000256" key="2">
    <source>
        <dbReference type="ARBA" id="ARBA00022801"/>
    </source>
</evidence>
<feature type="domain" description="HIRAN" evidence="3">
    <location>
        <begin position="229"/>
        <end position="327"/>
    </location>
</feature>
<evidence type="ECO:0000313" key="4">
    <source>
        <dbReference type="EMBL" id="MBB2975926.1"/>
    </source>
</evidence>
<organism evidence="4 5">
    <name type="scientific">Microbacterium endophyticum</name>
    <dbReference type="NCBI Taxonomy" id="1526412"/>
    <lineage>
        <taxon>Bacteria</taxon>
        <taxon>Bacillati</taxon>
        <taxon>Actinomycetota</taxon>
        <taxon>Actinomycetes</taxon>
        <taxon>Micrococcales</taxon>
        <taxon>Microbacteriaceae</taxon>
        <taxon>Microbacterium</taxon>
    </lineage>
</organism>
<dbReference type="Gene3D" id="3.30.70.2330">
    <property type="match status" value="2"/>
</dbReference>
<proteinExistence type="predicted"/>
<dbReference type="GO" id="GO:0003676">
    <property type="term" value="F:nucleic acid binding"/>
    <property type="evidence" value="ECO:0007669"/>
    <property type="project" value="InterPro"/>
</dbReference>
<dbReference type="AlphaFoldDB" id="A0A7W4YNQ2"/>
<sequence>MSTSPWDEHPQADRSSTQSLRFASTVNYLLPSAGHRGQPEQSSALCFDHRRLGETMGFWSTLFGTSREAPDTPPAPTQTRKIDPRWGEIEVQGESFRRDAVRRLFDELGLPEGGVTQQTAQLAPEPSNQYDSNAIKVIIGRWHIGYVPREISDEIATVLSGGQGVAPVRVWADPGDGTWRARATLFPSVMEPDRDFAEEQRGVDKVPDEPDIIPPHTLAITQPTDLRSLDSTRMRIKGIGNYVGWNERRAVGGKEYVLVREPDNPHDSCAVLVLSNARKVGYVSAARAKILAPLFDALGSTGYVVGGTGPTSESAQLWVDIPKADVLRAIVKSRPPSPSTTPAPQ</sequence>
<dbReference type="RefSeq" id="WP_165141312.1">
    <property type="nucleotide sequence ID" value="NZ_CP049255.1"/>
</dbReference>
<accession>A0A7W4YNQ2</accession>
<gene>
    <name evidence="4" type="ORF">FHX49_001493</name>
</gene>
<keyword evidence="5" id="KW-1185">Reference proteome</keyword>
<comment type="caution">
    <text evidence="4">The sequence shown here is derived from an EMBL/GenBank/DDBJ whole genome shotgun (WGS) entry which is preliminary data.</text>
</comment>
<dbReference type="Proteomes" id="UP000529310">
    <property type="component" value="Unassembled WGS sequence"/>
</dbReference>